<gene>
    <name evidence="1" type="ORF">MRB53_028039</name>
</gene>
<dbReference type="Proteomes" id="UP001234297">
    <property type="component" value="Chromosome 9"/>
</dbReference>
<reference evidence="1 2" key="1">
    <citation type="journal article" date="2022" name="Hortic Res">
        <title>A haplotype resolved chromosomal level avocado genome allows analysis of novel avocado genes.</title>
        <authorList>
            <person name="Nath O."/>
            <person name="Fletcher S.J."/>
            <person name="Hayward A."/>
            <person name="Shaw L.M."/>
            <person name="Masouleh A.K."/>
            <person name="Furtado A."/>
            <person name="Henry R.J."/>
            <person name="Mitter N."/>
        </authorList>
    </citation>
    <scope>NUCLEOTIDE SEQUENCE [LARGE SCALE GENOMIC DNA]</scope>
    <source>
        <strain evidence="2">cv. Hass</strain>
    </source>
</reference>
<proteinExistence type="predicted"/>
<evidence type="ECO:0000313" key="1">
    <source>
        <dbReference type="EMBL" id="KAJ8619510.1"/>
    </source>
</evidence>
<comment type="caution">
    <text evidence="1">The sequence shown here is derived from an EMBL/GenBank/DDBJ whole genome shotgun (WGS) entry which is preliminary data.</text>
</comment>
<name>A0ACC2KEW7_PERAE</name>
<organism evidence="1 2">
    <name type="scientific">Persea americana</name>
    <name type="common">Avocado</name>
    <dbReference type="NCBI Taxonomy" id="3435"/>
    <lineage>
        <taxon>Eukaryota</taxon>
        <taxon>Viridiplantae</taxon>
        <taxon>Streptophyta</taxon>
        <taxon>Embryophyta</taxon>
        <taxon>Tracheophyta</taxon>
        <taxon>Spermatophyta</taxon>
        <taxon>Magnoliopsida</taxon>
        <taxon>Magnoliidae</taxon>
        <taxon>Laurales</taxon>
        <taxon>Lauraceae</taxon>
        <taxon>Persea</taxon>
    </lineage>
</organism>
<keyword evidence="2" id="KW-1185">Reference proteome</keyword>
<protein>
    <submittedName>
        <fullName evidence="1">Uncharacterized protein</fullName>
    </submittedName>
</protein>
<accession>A0ACC2KEW7</accession>
<sequence>MNLLRKKAKPYPVEVHAAETCAIAGLKEREASFALRPSSITELETKAIELGHQTMGHVETKSLQATRGWIVRELCLLSHHRNPISPFLLRSLRRVLILLQGAMSNRSTRTLYVGNLPGDVREREVEDLFYKYGPIVEIDLKIPPRPPGYAFVEFEDAHDAEDAIRGRDGYPFDGHRLRVELAHGGRGQSSSYDRYSSYSGSGGGRGGVSKRSDYRVLVTGLPSSASWQDLKDHMRRAGDVCYSQVFRDRGGTRGTVDYTNYDDMKYAIRKLDDSEFRNAFSRSYIRVKKYDSRSVSRSRSRSYSRSISPSRSRSRSRILSKPPKLVLCPDKGLCGDLGIACWELDGIWRKCLEHNWVVERMPSRMLIAAELDSGWIAIKAEYCELYGHNQDPDLHPILPLARNESEVQIGTARVPLARNESGVQKGTARVEAGACLGHVHLLLHLTVAALSIPEVVSYLPGIVSIYGDYKCFADEQ</sequence>
<dbReference type="EMBL" id="CM056817">
    <property type="protein sequence ID" value="KAJ8619510.1"/>
    <property type="molecule type" value="Genomic_DNA"/>
</dbReference>
<evidence type="ECO:0000313" key="2">
    <source>
        <dbReference type="Proteomes" id="UP001234297"/>
    </source>
</evidence>